<sequence length="1934" mass="197518">MRAPSLTFRLIALLGVAAAWVAPAHAQWTDIATISSTLGNNASRLCVGGGKTDLGCPVSAPYLDMATGNLSIGTTSPTTYKLNVAGGASYLQGGVLVGNVANGVNSARITSGLDSATYISFHWGQPDMTFYTNNARRMTIASGNLGAEYAGRVGIGNMTYPSATLHVSGTIRMASGGEACDVNRTGAIRYQGGMFQICQSPAIGWEALATTGENSAVDRITSSSMAGVTANATGYISLTTGGVTGTAYFTPASVLVNAGVSATNTVSASGGYFGSMRIGQTGAFTNAISPFQSYADIVGNYTGIGGVEMRNQSNGPNAEFRFMVSDERGGAGTQLAFTMPSSNNTSNLFGIPRNLLATIFVNATNDAQSRALAIGTLKSNPVIFAANNAERMRIAPNGNVGIGTTTPSSTLHVIGDIRGSNDIYMPYGNSLRAGSFNYTTVLQTGWNGWADYTALFTPGNDASNALPRMVLLSNGNVGIGTTTPTTALQISGTLRVAYDNATCDADHLGAIKYQSGQFQICRNGSTWEYLVAGTNATVDTDRITSGTASVITSGASNTIQLRTFSTPRMTVTSNGFVGIGETLPSGFLHISGASLGTAVNDVVRLQRLQTLNNSLSRLDFLSLRHTAGNSASEASSRIQQMTDATYQGYMEFNGLNNTNGLAFGTGSALSNYAGVPERMRITADGNVGIGSSSPTTKLDVAGTLKVAAGGEACDANRTGAIKYQSGQFQICRNGTSWETLIAGNSGTVDADRITSGTTSMITYNNDKATIATAGVERVVVGATGSVGIAQQPAVGVALAVSGNTSVSGRLGVITPGTNNVFVGNFAGANATGTENTGFGQGALQGVSGQNNTAVGRYTAQNNSGNDSSFFGSGSGLTNAGNSVTGVGLNSLQNNSASYVVGVGTNAGQSNRATGTNSVFVGNDSGQFNSGASTAAIGAAAAQRNSGDNLSAIGVNAGQWNSGANVVAAGFNAAQFNAGNYVTAVGQLAANKNTADQVTALGYNAVSAVSNTFSNITGLGYDAQPTKSNQIMLGNTLIDEVFSYGAGVFGKYIRPGGQTTALMTSATLAGAGAIMYDTTLNSLRYSDGTQWNTLVGQTGSSAMNADRIISGTTAVVANTNANTVSVTTGGTTTSYFHSTIGLVAPGVSATGTVSSGNVNTGLVVLRGVAGGAGISLTAPGDNLGNHTATQDLDMAGNNIINANTISATSFTGDGSGLTNINAANITGLTADRITSGTTQVIANQNTSLTLATAGVERMVIGTDGRVGIGQQPATGRALSVSGSVAVATGYGALNSGLAIGGLGDSPNMGSIAWGDNSGWKLNFGTGIAGVFTPRVTFMDTGNVGIGTTNPTSNLHLSGSNTFIVGMIENTNNVGAAELGLKRGNVGWWWSNRQTGLELVNTQDGGTTYQIPIAFANNGNVGIGTSNFSAMAQLVVSTTTNQFSDGIISYANDKSNGESQFTALGTTGSLRLAAQSHPGSFNPLVQQDDARITFNGGLNTGGLVIAPWTPSTNGLRMDNFGKIGLGKVTPTTTLDIAGSVRLAAETSSTLNICDANRTGAIKFESNQFQICRNPVSGWETLIAGAGGSVATDRITSGTTGMYTYNNTSATIATAGVERVIVGSNGRVGIGQQPGTEALSVSSTLRVGDVIVGNENATSNRMEIGYNISTNKSAYIDLIGDTTYSDYGLRLWRTGGGANADSYLMHRGTGTLHFTAEEAAPMLFKTTNTERLRITPAGLVGIGTSAPSNNLEVLSNIQVATDPSASSQAQIKFVTQAASGLTGNVGVGATKGWTMYARNSIYGTAHEQNDLGFAYYDGSTWKTPLFIDSQLGYIGMGGISSPTVQLDISGTVAGNMLVLKNVSGSAGISLTSAGDNLGNHTATQNLDMAGFSIVNASNITATGSVQAGNADTVCSSTADYGKMRFNPATKKMFMCRP</sequence>
<gene>
    <name evidence="2" type="ORF">DI628_07935</name>
</gene>
<feature type="signal peptide" evidence="1">
    <location>
        <begin position="1"/>
        <end position="26"/>
    </location>
</feature>
<proteinExistence type="predicted"/>
<dbReference type="Proteomes" id="UP000320948">
    <property type="component" value="Unassembled WGS sequence"/>
</dbReference>
<keyword evidence="1" id="KW-0732">Signal</keyword>
<reference evidence="2 3" key="1">
    <citation type="journal article" date="2017" name="Nat. Commun.">
        <title>In situ click chemistry generation of cyclooxygenase-2 inhibitors.</title>
        <authorList>
            <person name="Bhardwaj A."/>
            <person name="Kaur J."/>
            <person name="Wuest M."/>
            <person name="Wuest F."/>
        </authorList>
    </citation>
    <scope>NUCLEOTIDE SEQUENCE [LARGE SCALE GENOMIC DNA]</scope>
    <source>
        <strain evidence="2">S2_018_000_R2_106</strain>
    </source>
</reference>
<evidence type="ECO:0000256" key="1">
    <source>
        <dbReference type="SAM" id="SignalP"/>
    </source>
</evidence>
<evidence type="ECO:0000313" key="2">
    <source>
        <dbReference type="EMBL" id="TKW60810.1"/>
    </source>
</evidence>
<evidence type="ECO:0000313" key="3">
    <source>
        <dbReference type="Proteomes" id="UP000320948"/>
    </source>
</evidence>
<dbReference type="EMBL" id="VAFM01000002">
    <property type="protein sequence ID" value="TKW60810.1"/>
    <property type="molecule type" value="Genomic_DNA"/>
</dbReference>
<comment type="caution">
    <text evidence="2">The sequence shown here is derived from an EMBL/GenBank/DDBJ whole genome shotgun (WGS) entry which is preliminary data.</text>
</comment>
<accession>A0A6N4RCK7</accession>
<organism evidence="2 3">
    <name type="scientific">Blastochloris viridis</name>
    <name type="common">Rhodopseudomonas viridis</name>
    <dbReference type="NCBI Taxonomy" id="1079"/>
    <lineage>
        <taxon>Bacteria</taxon>
        <taxon>Pseudomonadati</taxon>
        <taxon>Pseudomonadota</taxon>
        <taxon>Alphaproteobacteria</taxon>
        <taxon>Hyphomicrobiales</taxon>
        <taxon>Blastochloridaceae</taxon>
        <taxon>Blastochloris</taxon>
    </lineage>
</organism>
<feature type="chain" id="PRO_5026944489" evidence="1">
    <location>
        <begin position="27"/>
        <end position="1934"/>
    </location>
</feature>
<name>A0A6N4RCK7_BLAVI</name>
<protein>
    <submittedName>
        <fullName evidence="2">Uncharacterized protein</fullName>
    </submittedName>
</protein>